<gene>
    <name evidence="5" type="ordered locus">NGR_c11140</name>
</gene>
<proteinExistence type="predicted"/>
<keyword evidence="3" id="KW-0378">Hydrolase</keyword>
<dbReference type="eggNOG" id="COG0860">
    <property type="taxonomic scope" value="Bacteria"/>
</dbReference>
<dbReference type="GO" id="GO:0008745">
    <property type="term" value="F:N-acetylmuramoyl-L-alanine amidase activity"/>
    <property type="evidence" value="ECO:0007669"/>
    <property type="project" value="UniProtKB-EC"/>
</dbReference>
<reference evidence="5 6" key="1">
    <citation type="journal article" date="2009" name="Appl. Environ. Microbiol.">
        <title>Rhizobium sp. strain NGR234 possesses a remarkable number of secretion systems.</title>
        <authorList>
            <person name="Schmeisser C."/>
            <person name="Liesegang H."/>
            <person name="Krysciak D."/>
            <person name="Bakkou N."/>
            <person name="Le Quere A."/>
            <person name="Wollherr A."/>
            <person name="Heinemeyer I."/>
            <person name="Morgenstern B."/>
            <person name="Pommerening-Roeser A."/>
            <person name="Flores M."/>
            <person name="Palacios R."/>
            <person name="Brenner S."/>
            <person name="Gottschalk G."/>
            <person name="Schmitz R.A."/>
            <person name="Broughton W.J."/>
            <person name="Perret X."/>
            <person name="Strittmatter A.W."/>
            <person name="Streit W.R."/>
        </authorList>
    </citation>
    <scope>NUCLEOTIDE SEQUENCE [LARGE SCALE GENOMIC DNA]</scope>
    <source>
        <strain evidence="6">NBRC 101917 / NGR234</strain>
    </source>
</reference>
<protein>
    <recommendedName>
        <fullName evidence="2">N-acetylmuramoyl-L-alanine amidase</fullName>
        <ecNumber evidence="2">3.5.1.28</ecNumber>
    </recommendedName>
</protein>
<feature type="domain" description="MurNAc-LAA" evidence="4">
    <location>
        <begin position="273"/>
        <end position="427"/>
    </location>
</feature>
<sequence length="438" mass="47164">MVAALWALRRNSNDDGGARVKPCATELHWPQAKRLARRAFHAIAVLVAAMAAPLPAARAADGGPPLLAYGARVAGDDARTRLVIEFDRSPEFSIHYVANPVRVIIDLPETSFGLKPESLEPRGLFDAIRYGGMGAGASRLVLSAKGPTEVTHAEVKPEEDGKGFRLIVDAEKIDGARFDKLLGDQQWTGTVRAAKTDRPALAPARAPGAFVIAIDAGHGGIDTGAIGSVTKTEEKHVTLAFARELVATLNREAGIEAFLTRDGDEFLSLPQRVQIARQKGANLFISVHADTLRQKDIRGATVYTISDKASDHLAADLAARENLSDEIAGIPLESEPAEVADILIDLTRRETQAFSVNLARSVVSSFEGQIGLINNPHRHAGFRVLQAPDVPSVLLELGFMSNKDDEKQLLDPAWRKKVSELLAVAVRRYRQTAVANGG</sequence>
<organism evidence="5 6">
    <name type="scientific">Sinorhizobium fredii (strain NBRC 101917 / NGR234)</name>
    <dbReference type="NCBI Taxonomy" id="394"/>
    <lineage>
        <taxon>Bacteria</taxon>
        <taxon>Pseudomonadati</taxon>
        <taxon>Pseudomonadota</taxon>
        <taxon>Alphaproteobacteria</taxon>
        <taxon>Hyphomicrobiales</taxon>
        <taxon>Rhizobiaceae</taxon>
        <taxon>Sinorhizobium/Ensifer group</taxon>
        <taxon>Sinorhizobium</taxon>
    </lineage>
</organism>
<dbReference type="CDD" id="cd02696">
    <property type="entry name" value="MurNAc-LAA"/>
    <property type="match status" value="1"/>
</dbReference>
<dbReference type="SMART" id="SM00646">
    <property type="entry name" value="Ami_3"/>
    <property type="match status" value="1"/>
</dbReference>
<dbReference type="PANTHER" id="PTHR30404">
    <property type="entry name" value="N-ACETYLMURAMOYL-L-ALANINE AMIDASE"/>
    <property type="match status" value="1"/>
</dbReference>
<dbReference type="Proteomes" id="UP000001054">
    <property type="component" value="Chromosome"/>
</dbReference>
<dbReference type="SUPFAM" id="SSF53187">
    <property type="entry name" value="Zn-dependent exopeptidases"/>
    <property type="match status" value="1"/>
</dbReference>
<dbReference type="STRING" id="394.NGR_c11140"/>
<evidence type="ECO:0000256" key="1">
    <source>
        <dbReference type="ARBA" id="ARBA00001561"/>
    </source>
</evidence>
<keyword evidence="6" id="KW-1185">Reference proteome</keyword>
<evidence type="ECO:0000256" key="2">
    <source>
        <dbReference type="ARBA" id="ARBA00011901"/>
    </source>
</evidence>
<accession>C3MAC1</accession>
<dbReference type="AlphaFoldDB" id="C3MAC1"/>
<dbReference type="GO" id="GO:0030288">
    <property type="term" value="C:outer membrane-bounded periplasmic space"/>
    <property type="evidence" value="ECO:0007669"/>
    <property type="project" value="TreeGrafter"/>
</dbReference>
<dbReference type="GO" id="GO:0009253">
    <property type="term" value="P:peptidoglycan catabolic process"/>
    <property type="evidence" value="ECO:0007669"/>
    <property type="project" value="InterPro"/>
</dbReference>
<dbReference type="Gene3D" id="3.40.630.40">
    <property type="entry name" value="Zn-dependent exopeptidases"/>
    <property type="match status" value="1"/>
</dbReference>
<dbReference type="PATRIC" id="fig|394.7.peg.3941"/>
<evidence type="ECO:0000256" key="3">
    <source>
        <dbReference type="ARBA" id="ARBA00022801"/>
    </source>
</evidence>
<dbReference type="InterPro" id="IPR021731">
    <property type="entry name" value="AMIN_dom"/>
</dbReference>
<dbReference type="EC" id="3.5.1.28" evidence="2"/>
<dbReference type="InterPro" id="IPR050695">
    <property type="entry name" value="N-acetylmuramoyl_amidase_3"/>
</dbReference>
<dbReference type="PANTHER" id="PTHR30404:SF0">
    <property type="entry name" value="N-ACETYLMURAMOYL-L-ALANINE AMIDASE AMIC"/>
    <property type="match status" value="1"/>
</dbReference>
<dbReference type="HOGENOM" id="CLU_014322_2_1_5"/>
<comment type="catalytic activity">
    <reaction evidence="1">
        <text>Hydrolyzes the link between N-acetylmuramoyl residues and L-amino acid residues in certain cell-wall glycopeptides.</text>
        <dbReference type="EC" id="3.5.1.28"/>
    </reaction>
</comment>
<evidence type="ECO:0000313" key="6">
    <source>
        <dbReference type="Proteomes" id="UP000001054"/>
    </source>
</evidence>
<dbReference type="Pfam" id="PF01520">
    <property type="entry name" value="Amidase_3"/>
    <property type="match status" value="1"/>
</dbReference>
<evidence type="ECO:0000313" key="5">
    <source>
        <dbReference type="EMBL" id="ACP24900.1"/>
    </source>
</evidence>
<evidence type="ECO:0000259" key="4">
    <source>
        <dbReference type="SMART" id="SM00646"/>
    </source>
</evidence>
<dbReference type="InterPro" id="IPR002508">
    <property type="entry name" value="MurNAc-LAA_cat"/>
</dbReference>
<dbReference type="Gene3D" id="2.60.40.3500">
    <property type="match status" value="1"/>
</dbReference>
<name>C3MAC1_SINFN</name>
<dbReference type="OrthoDB" id="9806267at2"/>
<dbReference type="Pfam" id="PF11741">
    <property type="entry name" value="AMIN"/>
    <property type="match status" value="1"/>
</dbReference>
<dbReference type="KEGG" id="rhi:NGR_c11140"/>
<dbReference type="EMBL" id="CP001389">
    <property type="protein sequence ID" value="ACP24900.1"/>
    <property type="molecule type" value="Genomic_DNA"/>
</dbReference>